<protein>
    <recommendedName>
        <fullName evidence="3">TraB/GumN family protein</fullName>
    </recommendedName>
</protein>
<dbReference type="Proteomes" id="UP000315908">
    <property type="component" value="Unassembled WGS sequence"/>
</dbReference>
<dbReference type="AlphaFoldDB" id="A0A562MNW0"/>
<dbReference type="EMBL" id="VLKR01000007">
    <property type="protein sequence ID" value="TWI21603.1"/>
    <property type="molecule type" value="Genomic_DNA"/>
</dbReference>
<evidence type="ECO:0008006" key="3">
    <source>
        <dbReference type="Google" id="ProtNLM"/>
    </source>
</evidence>
<name>A0A562MNW0_9SPHI</name>
<reference evidence="1 2" key="1">
    <citation type="journal article" date="2015" name="Stand. Genomic Sci.">
        <title>Genomic Encyclopedia of Bacterial and Archaeal Type Strains, Phase III: the genomes of soil and plant-associated and newly described type strains.</title>
        <authorList>
            <person name="Whitman W.B."/>
            <person name="Woyke T."/>
            <person name="Klenk H.P."/>
            <person name="Zhou Y."/>
            <person name="Lilburn T.G."/>
            <person name="Beck B.J."/>
            <person name="De Vos P."/>
            <person name="Vandamme P."/>
            <person name="Eisen J.A."/>
            <person name="Garrity G."/>
            <person name="Hugenholtz P."/>
            <person name="Kyrpides N.C."/>
        </authorList>
    </citation>
    <scope>NUCLEOTIDE SEQUENCE [LARGE SCALE GENOMIC DNA]</scope>
    <source>
        <strain evidence="1 2">CGMCC 1.6855</strain>
    </source>
</reference>
<evidence type="ECO:0000313" key="1">
    <source>
        <dbReference type="EMBL" id="TWI21603.1"/>
    </source>
</evidence>
<proteinExistence type="predicted"/>
<accession>A0A562MNW0</accession>
<dbReference type="RefSeq" id="WP_088160524.1">
    <property type="nucleotide sequence ID" value="NZ_DALZSL010000007.1"/>
</dbReference>
<dbReference type="OrthoDB" id="641734at2"/>
<sequence length="271" mass="31807">MKHSTVFVLLFLIFTHVFGQKSKTVLYVIGNIHDSVPNYNAQILVGILNHIKPDIILHEVDREGMKEYETAQYSPEGNEIKASNLYLMKNPQTLRFPFDFEGRNKYRKEKGMVPTDNLTVKLIDSLYRAQKLTGGQANIYQEFQRITGDLIKIATLSPENFNNHTTDSIAEKRQYYQYQELLKITDARSEFSERFVTKPDGDKISYKDGFRLMSDFWDLRNQTMASNIYEIARIYPGKKIVVLTGFLHRYYLIRALNKLNKNEFVRKEFYQ</sequence>
<evidence type="ECO:0000313" key="2">
    <source>
        <dbReference type="Proteomes" id="UP000315908"/>
    </source>
</evidence>
<gene>
    <name evidence="1" type="ORF">IQ31_01735</name>
</gene>
<comment type="caution">
    <text evidence="1">The sequence shown here is derived from an EMBL/GenBank/DDBJ whole genome shotgun (WGS) entry which is preliminary data.</text>
</comment>
<organism evidence="1 2">
    <name type="scientific">Sphingobacterium siyangense</name>
    <dbReference type="NCBI Taxonomy" id="459529"/>
    <lineage>
        <taxon>Bacteria</taxon>
        <taxon>Pseudomonadati</taxon>
        <taxon>Bacteroidota</taxon>
        <taxon>Sphingobacteriia</taxon>
        <taxon>Sphingobacteriales</taxon>
        <taxon>Sphingobacteriaceae</taxon>
        <taxon>Sphingobacterium</taxon>
    </lineage>
</organism>